<evidence type="ECO:0000256" key="4">
    <source>
        <dbReference type="SAM" id="MobiDB-lite"/>
    </source>
</evidence>
<feature type="region of interest" description="Disordered" evidence="4">
    <location>
        <begin position="301"/>
        <end position="329"/>
    </location>
</feature>
<dbReference type="PANTHER" id="PTHR46235">
    <property type="entry name" value="PHD FINGER-CONTAINING PROTEIN DDB_G0268158"/>
    <property type="match status" value="1"/>
</dbReference>
<dbReference type="InterPro" id="IPR058939">
    <property type="entry name" value="Mtase_EDM2"/>
</dbReference>
<dbReference type="InterPro" id="IPR013083">
    <property type="entry name" value="Znf_RING/FYVE/PHD"/>
</dbReference>
<dbReference type="SMART" id="SM00249">
    <property type="entry name" value="PHD"/>
    <property type="match status" value="3"/>
</dbReference>
<dbReference type="STRING" id="74649.A0A2P6QU45"/>
<evidence type="ECO:0000313" key="7">
    <source>
        <dbReference type="Proteomes" id="UP000238479"/>
    </source>
</evidence>
<gene>
    <name evidence="6" type="ORF">RchiOBHm_Chr4g0405241</name>
</gene>
<proteinExistence type="predicted"/>
<reference evidence="6 7" key="1">
    <citation type="journal article" date="2018" name="Nat. Genet.">
        <title>The Rosa genome provides new insights in the design of modern roses.</title>
        <authorList>
            <person name="Bendahmane M."/>
        </authorList>
    </citation>
    <scope>NUCLEOTIDE SEQUENCE [LARGE SCALE GENOMIC DNA]</scope>
    <source>
        <strain evidence="7">cv. Old Blush</strain>
    </source>
</reference>
<dbReference type="GO" id="GO:0008168">
    <property type="term" value="F:methyltransferase activity"/>
    <property type="evidence" value="ECO:0007669"/>
    <property type="project" value="UniProtKB-KW"/>
</dbReference>
<accession>A0A2P6QU45</accession>
<evidence type="ECO:0000256" key="3">
    <source>
        <dbReference type="ARBA" id="ARBA00022833"/>
    </source>
</evidence>
<comment type="caution">
    <text evidence="6">The sequence shown here is derived from an EMBL/GenBank/DDBJ whole genome shotgun (WGS) entry which is preliminary data.</text>
</comment>
<dbReference type="Pfam" id="PF26055">
    <property type="entry name" value="Mtase_EDM2"/>
    <property type="match status" value="1"/>
</dbReference>
<protein>
    <submittedName>
        <fullName evidence="6">Putative histone-lysine N-methyltransferase chromatin regulator PHD family</fullName>
        <ecNumber evidence="6">2.1.1.43</ecNumber>
    </submittedName>
</protein>
<feature type="compositionally biased region" description="Basic and acidic residues" evidence="4">
    <location>
        <begin position="301"/>
        <end position="316"/>
    </location>
</feature>
<dbReference type="GO" id="GO:0032259">
    <property type="term" value="P:methylation"/>
    <property type="evidence" value="ECO:0007669"/>
    <property type="project" value="UniProtKB-KW"/>
</dbReference>
<dbReference type="Proteomes" id="UP000238479">
    <property type="component" value="Chromosome 4"/>
</dbReference>
<dbReference type="Gramene" id="PRQ37674">
    <property type="protein sequence ID" value="PRQ37674"/>
    <property type="gene ID" value="RchiOBHm_Chr4g0405241"/>
</dbReference>
<name>A0A2P6QU45_ROSCH</name>
<evidence type="ECO:0000313" key="6">
    <source>
        <dbReference type="EMBL" id="PRQ37674.1"/>
    </source>
</evidence>
<keyword evidence="6" id="KW-0489">Methyltransferase</keyword>
<dbReference type="AlphaFoldDB" id="A0A2P6QU45"/>
<keyword evidence="6" id="KW-0808">Transferase</keyword>
<keyword evidence="1" id="KW-0479">Metal-binding</keyword>
<dbReference type="InterPro" id="IPR001965">
    <property type="entry name" value="Znf_PHD"/>
</dbReference>
<dbReference type="GO" id="GO:0008270">
    <property type="term" value="F:zinc ion binding"/>
    <property type="evidence" value="ECO:0007669"/>
    <property type="project" value="UniProtKB-KW"/>
</dbReference>
<keyword evidence="2" id="KW-0863">Zinc-finger</keyword>
<evidence type="ECO:0000256" key="1">
    <source>
        <dbReference type="ARBA" id="ARBA00022723"/>
    </source>
</evidence>
<keyword evidence="3" id="KW-0862">Zinc</keyword>
<feature type="domain" description="Zinc finger PHD-type" evidence="5">
    <location>
        <begin position="55"/>
        <end position="110"/>
    </location>
</feature>
<feature type="region of interest" description="Disordered" evidence="4">
    <location>
        <begin position="1"/>
        <end position="22"/>
    </location>
</feature>
<dbReference type="Pfam" id="PF22908">
    <property type="entry name" value="PHD_NSD"/>
    <property type="match status" value="1"/>
</dbReference>
<keyword evidence="7" id="KW-1185">Reference proteome</keyword>
<organism evidence="6 7">
    <name type="scientific">Rosa chinensis</name>
    <name type="common">China rose</name>
    <dbReference type="NCBI Taxonomy" id="74649"/>
    <lineage>
        <taxon>Eukaryota</taxon>
        <taxon>Viridiplantae</taxon>
        <taxon>Streptophyta</taxon>
        <taxon>Embryophyta</taxon>
        <taxon>Tracheophyta</taxon>
        <taxon>Spermatophyta</taxon>
        <taxon>Magnoliopsida</taxon>
        <taxon>eudicotyledons</taxon>
        <taxon>Gunneridae</taxon>
        <taxon>Pentapetalae</taxon>
        <taxon>rosids</taxon>
        <taxon>fabids</taxon>
        <taxon>Rosales</taxon>
        <taxon>Rosaceae</taxon>
        <taxon>Rosoideae</taxon>
        <taxon>Rosoideae incertae sedis</taxon>
        <taxon>Rosa</taxon>
    </lineage>
</organism>
<evidence type="ECO:0000259" key="5">
    <source>
        <dbReference type="SMART" id="SM00249"/>
    </source>
</evidence>
<dbReference type="PANTHER" id="PTHR46235:SF3">
    <property type="entry name" value="PHD FINGER-CONTAINING PROTEIN DDB_G0268158"/>
    <property type="match status" value="1"/>
</dbReference>
<dbReference type="CDD" id="cd15565">
    <property type="entry name" value="PHD2_NSD"/>
    <property type="match status" value="1"/>
</dbReference>
<dbReference type="OMA" id="MGESFTC"/>
<evidence type="ECO:0000256" key="2">
    <source>
        <dbReference type="ARBA" id="ARBA00022771"/>
    </source>
</evidence>
<dbReference type="EMBL" id="PDCK01000042">
    <property type="protein sequence ID" value="PRQ37674.1"/>
    <property type="molecule type" value="Genomic_DNA"/>
</dbReference>
<dbReference type="InterPro" id="IPR055198">
    <property type="entry name" value="NSD_PHD"/>
</dbReference>
<dbReference type="Gene3D" id="3.30.40.10">
    <property type="entry name" value="Zinc/RING finger domain, C3HC4 (zinc finger)"/>
    <property type="match status" value="2"/>
</dbReference>
<dbReference type="EC" id="2.1.1.43" evidence="6"/>
<feature type="domain" description="Zinc finger PHD-type" evidence="5">
    <location>
        <begin position="115"/>
        <end position="182"/>
    </location>
</feature>
<feature type="domain" description="Zinc finger PHD-type" evidence="5">
    <location>
        <begin position="183"/>
        <end position="252"/>
    </location>
</feature>
<sequence>MEAANNSPGIREEGELSPDDADDIQVTKRLKSVVDDTIDDAEDEFIDIDYMFGYVCALCHDGGDLLCCEGRCLRSFHATPETGQDSGCVSLGFTKDAVDAMPNFLCQNCKYKQHQCFVCGELGSSDKSSGAAEVVPCVSPVCGQFYHPHCVAKELSQDNGVPAEELEKKITMGESFTCPVHKCRVCKQGENIKDHGLQFAVCMLCPKSYHRKCLPSFIPFEDEGTCGEGKLVTRAWDGIMPNRILIYCIKHEEDKTTKLFVRDHIKFPAVKEKRKLTPQSIVDRKQVASMMINPSLEESYRERTANTEFKQKEKPSFARKRGNLDAPNTDTKRRILGLMEKAASSITLKDILRKYPVPSHTYSIKNVVDTKMSLGKVEVSIEAARTALRKLDEGCSTKDAEAVCGPEVLKQIFRWKTKMNVYLGPFLHGMRYTSFGRHFTNVEKLKQIVDKLHWYVKTGDMIVDFCCGANDFSVIMKKKLEETGKNCYYKNYDLFQAKNDFNFEKKDWMTVQREELPMGSRLIMGLNPPFGVKASRANQFIDKALGFNPKLLILIVPSETQRLDQKASPYDLIWENSQLLSGKSFYLPGSVDVNGKHIDQHNVIPPPLYLWSRPDWSSEHYAIAQEHGHISIPQSATIENSSTHFEDRIRVH</sequence>